<dbReference type="InterPro" id="IPR029063">
    <property type="entry name" value="SAM-dependent_MTases_sf"/>
</dbReference>
<comment type="caution">
    <text evidence="4">The sequence shown here is derived from an EMBL/GenBank/DDBJ whole genome shotgun (WGS) entry which is preliminary data.</text>
</comment>
<name>A0ABU7SGI9_9ACTN</name>
<sequence>MIRVIVGWQWDETLFAGAAEYYLRGRLPYAPGFAETLGTLLGLDGRGRLLDVGCGPGNVTLALAPYFAEVVGVDPDGDMLAEAERRAADLGVTNARWVRARAEELPAGLGDFQVVMFASSFHWLDRERVAATVRRMLEPGGALVHMSDAKDPPTEPTPLPLPAPPYPRIGELVRRYLGPVRRAGQGRIVGGTTPGREDLVIARAGFTRYERHVVPAGQILHRSADDVVAWTFSRSDSAPHLLGARLRDFERDLRVLLREAAPDGRFAEHVPPTDIQTWRKPRD</sequence>
<dbReference type="Proteomes" id="UP001339911">
    <property type="component" value="Unassembled WGS sequence"/>
</dbReference>
<dbReference type="RefSeq" id="WP_331209323.1">
    <property type="nucleotide sequence ID" value="NZ_JAZGQL010000014.1"/>
</dbReference>
<protein>
    <submittedName>
        <fullName evidence="4">Methyltransferase domain-containing protein</fullName>
    </submittedName>
</protein>
<evidence type="ECO:0000256" key="1">
    <source>
        <dbReference type="ARBA" id="ARBA00022603"/>
    </source>
</evidence>
<dbReference type="EMBL" id="JAZGQL010000014">
    <property type="protein sequence ID" value="MEE6309042.1"/>
    <property type="molecule type" value="Genomic_DNA"/>
</dbReference>
<evidence type="ECO:0000259" key="3">
    <source>
        <dbReference type="Pfam" id="PF13649"/>
    </source>
</evidence>
<keyword evidence="1 4" id="KW-0489">Methyltransferase</keyword>
<evidence type="ECO:0000313" key="5">
    <source>
        <dbReference type="Proteomes" id="UP001339911"/>
    </source>
</evidence>
<dbReference type="CDD" id="cd02440">
    <property type="entry name" value="AdoMet_MTases"/>
    <property type="match status" value="1"/>
</dbReference>
<reference evidence="4 5" key="1">
    <citation type="submission" date="2024-01" db="EMBL/GenBank/DDBJ databases">
        <title>Genome insights into Plantactinospora veratri sp. nov.</title>
        <authorList>
            <person name="Wang L."/>
        </authorList>
    </citation>
    <scope>NUCLEOTIDE SEQUENCE [LARGE SCALE GENOMIC DNA]</scope>
    <source>
        <strain evidence="4 5">NEAU-FHS4</strain>
    </source>
</reference>
<dbReference type="GO" id="GO:0008168">
    <property type="term" value="F:methyltransferase activity"/>
    <property type="evidence" value="ECO:0007669"/>
    <property type="project" value="UniProtKB-KW"/>
</dbReference>
<feature type="domain" description="Methyltransferase" evidence="3">
    <location>
        <begin position="50"/>
        <end position="141"/>
    </location>
</feature>
<dbReference type="InterPro" id="IPR051052">
    <property type="entry name" value="Diverse_substrate_MTase"/>
</dbReference>
<gene>
    <name evidence="4" type="ORF">V1634_19585</name>
</gene>
<evidence type="ECO:0000313" key="4">
    <source>
        <dbReference type="EMBL" id="MEE6309042.1"/>
    </source>
</evidence>
<proteinExistence type="predicted"/>
<evidence type="ECO:0000256" key="2">
    <source>
        <dbReference type="ARBA" id="ARBA00022679"/>
    </source>
</evidence>
<dbReference type="GO" id="GO:0032259">
    <property type="term" value="P:methylation"/>
    <property type="evidence" value="ECO:0007669"/>
    <property type="project" value="UniProtKB-KW"/>
</dbReference>
<keyword evidence="5" id="KW-1185">Reference proteome</keyword>
<dbReference type="SUPFAM" id="SSF53335">
    <property type="entry name" value="S-adenosyl-L-methionine-dependent methyltransferases"/>
    <property type="match status" value="1"/>
</dbReference>
<organism evidence="4 5">
    <name type="scientific">Plantactinospora veratri</name>
    <dbReference type="NCBI Taxonomy" id="1436122"/>
    <lineage>
        <taxon>Bacteria</taxon>
        <taxon>Bacillati</taxon>
        <taxon>Actinomycetota</taxon>
        <taxon>Actinomycetes</taxon>
        <taxon>Micromonosporales</taxon>
        <taxon>Micromonosporaceae</taxon>
        <taxon>Plantactinospora</taxon>
    </lineage>
</organism>
<dbReference type="InterPro" id="IPR041698">
    <property type="entry name" value="Methyltransf_25"/>
</dbReference>
<dbReference type="PANTHER" id="PTHR44942">
    <property type="entry name" value="METHYLTRANSF_11 DOMAIN-CONTAINING PROTEIN"/>
    <property type="match status" value="1"/>
</dbReference>
<dbReference type="Gene3D" id="3.40.50.150">
    <property type="entry name" value="Vaccinia Virus protein VP39"/>
    <property type="match status" value="1"/>
</dbReference>
<dbReference type="PANTHER" id="PTHR44942:SF4">
    <property type="entry name" value="METHYLTRANSFERASE TYPE 11 DOMAIN-CONTAINING PROTEIN"/>
    <property type="match status" value="1"/>
</dbReference>
<keyword evidence="2" id="KW-0808">Transferase</keyword>
<accession>A0ABU7SGI9</accession>
<dbReference type="Pfam" id="PF13649">
    <property type="entry name" value="Methyltransf_25"/>
    <property type="match status" value="1"/>
</dbReference>